<reference evidence="3 4" key="1">
    <citation type="submission" date="2024-03" db="EMBL/GenBank/DDBJ databases">
        <title>The genome assembly and annotation of the cricket Gryllus longicercus Weissman &amp; Gray.</title>
        <authorList>
            <person name="Szrajer S."/>
            <person name="Gray D."/>
            <person name="Ylla G."/>
        </authorList>
    </citation>
    <scope>NUCLEOTIDE SEQUENCE [LARGE SCALE GENOMIC DNA]</scope>
    <source>
        <strain evidence="3">DAG 2021-001</strain>
        <tissue evidence="3">Whole body minus gut</tissue>
    </source>
</reference>
<dbReference type="Proteomes" id="UP001378592">
    <property type="component" value="Unassembled WGS sequence"/>
</dbReference>
<dbReference type="EMBL" id="JAZDUA010000010">
    <property type="protein sequence ID" value="KAK7873691.1"/>
    <property type="molecule type" value="Genomic_DNA"/>
</dbReference>
<sequence>MTVHTFRIHLYRRVNKLYFVCIALASAAKKTFLRRSVQFIKLVSSSGGRAMVGVSATAEAAPAEQLDASLGDACARVQHGLARVHRVMEQHQERMQEALQEREGRMHEALRQHEQRMQDALRQHERRLQERMQAVVDQMELNNAAVRALEERMRRVEENMELLEGHLPLFEEHEPRQLQQQPPPPPPPLEDPESQGA</sequence>
<protein>
    <submittedName>
        <fullName evidence="3">Uncharacterized protein</fullName>
    </submittedName>
</protein>
<evidence type="ECO:0000256" key="2">
    <source>
        <dbReference type="SAM" id="MobiDB-lite"/>
    </source>
</evidence>
<comment type="caution">
    <text evidence="3">The sequence shown here is derived from an EMBL/GenBank/DDBJ whole genome shotgun (WGS) entry which is preliminary data.</text>
</comment>
<evidence type="ECO:0000256" key="1">
    <source>
        <dbReference type="SAM" id="Coils"/>
    </source>
</evidence>
<accession>A0AAN9ZFQ4</accession>
<organism evidence="3 4">
    <name type="scientific">Gryllus longicercus</name>
    <dbReference type="NCBI Taxonomy" id="2509291"/>
    <lineage>
        <taxon>Eukaryota</taxon>
        <taxon>Metazoa</taxon>
        <taxon>Ecdysozoa</taxon>
        <taxon>Arthropoda</taxon>
        <taxon>Hexapoda</taxon>
        <taxon>Insecta</taxon>
        <taxon>Pterygota</taxon>
        <taxon>Neoptera</taxon>
        <taxon>Polyneoptera</taxon>
        <taxon>Orthoptera</taxon>
        <taxon>Ensifera</taxon>
        <taxon>Gryllidea</taxon>
        <taxon>Grylloidea</taxon>
        <taxon>Gryllidae</taxon>
        <taxon>Gryllinae</taxon>
        <taxon>Gryllus</taxon>
    </lineage>
</organism>
<dbReference type="SUPFAM" id="SSF58113">
    <property type="entry name" value="Apolipoprotein A-I"/>
    <property type="match status" value="1"/>
</dbReference>
<evidence type="ECO:0000313" key="4">
    <source>
        <dbReference type="Proteomes" id="UP001378592"/>
    </source>
</evidence>
<keyword evidence="1" id="KW-0175">Coiled coil</keyword>
<proteinExistence type="predicted"/>
<evidence type="ECO:0000313" key="3">
    <source>
        <dbReference type="EMBL" id="KAK7873691.1"/>
    </source>
</evidence>
<keyword evidence="4" id="KW-1185">Reference proteome</keyword>
<name>A0AAN9ZFQ4_9ORTH</name>
<dbReference type="AlphaFoldDB" id="A0AAN9ZFQ4"/>
<feature type="coiled-coil region" evidence="1">
    <location>
        <begin position="81"/>
        <end position="166"/>
    </location>
</feature>
<feature type="region of interest" description="Disordered" evidence="2">
    <location>
        <begin position="170"/>
        <end position="197"/>
    </location>
</feature>
<gene>
    <name evidence="3" type="ORF">R5R35_013225</name>
</gene>